<sequence length="67" mass="7208">MTTASPWSAEVARTALENLGKRAHVIPGAANRAADLMGKYLLPRRWSVRLYASIVGRALTGDTGNAR</sequence>
<proteinExistence type="predicted"/>
<accession>A0ABR9HYP7</accession>
<evidence type="ECO:0008006" key="3">
    <source>
        <dbReference type="Google" id="ProtNLM"/>
    </source>
</evidence>
<dbReference type="EMBL" id="JADBEG010000001">
    <property type="protein sequence ID" value="MBE1496060.1"/>
    <property type="molecule type" value="Genomic_DNA"/>
</dbReference>
<dbReference type="RefSeq" id="WP_225955697.1">
    <property type="nucleotide sequence ID" value="NZ_JADBEG010000001.1"/>
</dbReference>
<keyword evidence="2" id="KW-1185">Reference proteome</keyword>
<name>A0ABR9HYP7_9PSEU</name>
<reference evidence="1 2" key="1">
    <citation type="submission" date="2020-10" db="EMBL/GenBank/DDBJ databases">
        <title>Sequencing the genomes of 1000 actinobacteria strains.</title>
        <authorList>
            <person name="Klenk H.-P."/>
        </authorList>
    </citation>
    <scope>NUCLEOTIDE SEQUENCE [LARGE SCALE GENOMIC DNA]</scope>
    <source>
        <strain evidence="1 2">DSM 44653</strain>
    </source>
</reference>
<dbReference type="Proteomes" id="UP000631670">
    <property type="component" value="Unassembled WGS sequence"/>
</dbReference>
<evidence type="ECO:0000313" key="2">
    <source>
        <dbReference type="Proteomes" id="UP000631670"/>
    </source>
</evidence>
<comment type="caution">
    <text evidence="1">The sequence shown here is derived from an EMBL/GenBank/DDBJ whole genome shotgun (WGS) entry which is preliminary data.</text>
</comment>
<gene>
    <name evidence="1" type="ORF">H4696_003160</name>
</gene>
<organism evidence="1 2">
    <name type="scientific">Amycolatopsis lexingtonensis</name>
    <dbReference type="NCBI Taxonomy" id="218822"/>
    <lineage>
        <taxon>Bacteria</taxon>
        <taxon>Bacillati</taxon>
        <taxon>Actinomycetota</taxon>
        <taxon>Actinomycetes</taxon>
        <taxon>Pseudonocardiales</taxon>
        <taxon>Pseudonocardiaceae</taxon>
        <taxon>Amycolatopsis</taxon>
    </lineage>
</organism>
<protein>
    <recommendedName>
        <fullName evidence="3">Short chain dehydrogenase</fullName>
    </recommendedName>
</protein>
<evidence type="ECO:0000313" key="1">
    <source>
        <dbReference type="EMBL" id="MBE1496060.1"/>
    </source>
</evidence>